<evidence type="ECO:0000256" key="2">
    <source>
        <dbReference type="ARBA" id="ARBA00022475"/>
    </source>
</evidence>
<feature type="transmembrane region" description="Helical" evidence="6">
    <location>
        <begin position="96"/>
        <end position="114"/>
    </location>
</feature>
<feature type="transmembrane region" description="Helical" evidence="6">
    <location>
        <begin position="362"/>
        <end position="382"/>
    </location>
</feature>
<dbReference type="PIRSF" id="PIRSF006060">
    <property type="entry name" value="AA_transporter"/>
    <property type="match status" value="1"/>
</dbReference>
<feature type="transmembrane region" description="Helical" evidence="6">
    <location>
        <begin position="282"/>
        <end position="309"/>
    </location>
</feature>
<dbReference type="EMBL" id="RSTU01000016">
    <property type="protein sequence ID" value="MIT92317.1"/>
    <property type="molecule type" value="Genomic_DNA"/>
</dbReference>
<protein>
    <submittedName>
        <fullName evidence="7">APC family permease</fullName>
    </submittedName>
</protein>
<proteinExistence type="predicted"/>
<evidence type="ECO:0000313" key="7">
    <source>
        <dbReference type="EMBL" id="MIT92317.1"/>
    </source>
</evidence>
<dbReference type="PANTHER" id="PTHR42770">
    <property type="entry name" value="AMINO ACID TRANSPORTER-RELATED"/>
    <property type="match status" value="1"/>
</dbReference>
<evidence type="ECO:0000256" key="4">
    <source>
        <dbReference type="ARBA" id="ARBA00022989"/>
    </source>
</evidence>
<dbReference type="AlphaFoldDB" id="A0A3V7K3Y5"/>
<keyword evidence="3 6" id="KW-0812">Transmembrane</keyword>
<dbReference type="Gene3D" id="1.20.1740.10">
    <property type="entry name" value="Amino acid/polyamine transporter I"/>
    <property type="match status" value="1"/>
</dbReference>
<evidence type="ECO:0000256" key="6">
    <source>
        <dbReference type="SAM" id="Phobius"/>
    </source>
</evidence>
<feature type="transmembrane region" description="Helical" evidence="6">
    <location>
        <begin position="412"/>
        <end position="431"/>
    </location>
</feature>
<feature type="transmembrane region" description="Helical" evidence="6">
    <location>
        <begin position="71"/>
        <end position="91"/>
    </location>
</feature>
<feature type="transmembrane region" description="Helical" evidence="6">
    <location>
        <begin position="147"/>
        <end position="166"/>
    </location>
</feature>
<keyword evidence="4 6" id="KW-1133">Transmembrane helix</keyword>
<comment type="subcellular location">
    <subcellularLocation>
        <location evidence="1">Cell membrane</location>
        <topology evidence="1">Multi-pass membrane protein</topology>
    </subcellularLocation>
</comment>
<reference evidence="7" key="1">
    <citation type="submission" date="2018-08" db="EMBL/GenBank/DDBJ databases">
        <authorList>
            <consortium name="GenomeTrakr network: Whole genome sequencing for foodborne pathogen traceback"/>
        </authorList>
    </citation>
    <scope>NUCLEOTIDE SEQUENCE [LARGE SCALE GENOMIC DNA]</scope>
    <source>
        <strain evidence="7">CFSAN034428</strain>
    </source>
</reference>
<feature type="transmembrane region" description="Helical" evidence="6">
    <location>
        <begin position="120"/>
        <end position="138"/>
    </location>
</feature>
<keyword evidence="2" id="KW-1003">Cell membrane</keyword>
<comment type="caution">
    <text evidence="7">The sequence shown here is derived from an EMBL/GenBank/DDBJ whole genome shotgun (WGS) entry which is preliminary data.</text>
</comment>
<dbReference type="GO" id="GO:0022857">
    <property type="term" value="F:transmembrane transporter activity"/>
    <property type="evidence" value="ECO:0007669"/>
    <property type="project" value="InterPro"/>
</dbReference>
<dbReference type="InterPro" id="IPR050367">
    <property type="entry name" value="APC_superfamily"/>
</dbReference>
<name>A0A3V7K3Y5_SALER</name>
<dbReference type="Proteomes" id="UP000839515">
    <property type="component" value="Unassembled WGS sequence"/>
</dbReference>
<dbReference type="InterPro" id="IPR002293">
    <property type="entry name" value="AA/rel_permease1"/>
</dbReference>
<feature type="transmembrane region" description="Helical" evidence="6">
    <location>
        <begin position="330"/>
        <end position="350"/>
    </location>
</feature>
<accession>A0A3V7K3Y5</accession>
<feature type="transmembrane region" description="Helical" evidence="6">
    <location>
        <begin position="389"/>
        <end position="406"/>
    </location>
</feature>
<keyword evidence="5 6" id="KW-0472">Membrane</keyword>
<organism evidence="7">
    <name type="scientific">Salmonella enterica</name>
    <name type="common">Salmonella choleraesuis</name>
    <dbReference type="NCBI Taxonomy" id="28901"/>
    <lineage>
        <taxon>Bacteria</taxon>
        <taxon>Pseudomonadati</taxon>
        <taxon>Pseudomonadota</taxon>
        <taxon>Gammaproteobacteria</taxon>
        <taxon>Enterobacterales</taxon>
        <taxon>Enterobacteriaceae</taxon>
        <taxon>Salmonella</taxon>
    </lineage>
</organism>
<sequence>MKKVKKLSLTDLVLYGLVFMVPIAPVSLYGVVYNLSHGMVALVYIIGAIAMFFTAYSYSTLSQHISSSGSAYAYAGVCINPAVGFLTGWILLLDYLLFPTLVAVLGGVAVHAILPQIPVWVWPLIYVAIGTGVNYLGIQQTAKFDKLLVFIQLGILAIFVLLIVRLLMLDSSQITLSFRPFFDSQWFTPGLIATAISVAALNFLGFDAISTLSEESEGGGRAVSKATLLALVLATVLFIIVVAFVAFAAFATGNVDRFAEGNATNEAFFTIAGNVGGIWLKVAFSIIVAFVCAVGNIITAQTAVSRVLFSMGRDRMLPAFLAHVHTTRKTPDYAILFTGGVTLLLSYLFSGKIESISTLVNFGALFAFFVVNLCVFILFNFRMKAQRRIFAHVISPIMGMIVIGYVCLNMNIHALILGISWAAIGIAILCYRKAHNQNIAIDLEGKKLLD</sequence>
<gene>
    <name evidence="7" type="ORF">ATP91_18810</name>
</gene>
<feature type="transmembrane region" description="Helical" evidence="6">
    <location>
        <begin position="227"/>
        <end position="251"/>
    </location>
</feature>
<evidence type="ECO:0000256" key="3">
    <source>
        <dbReference type="ARBA" id="ARBA00022692"/>
    </source>
</evidence>
<dbReference type="PANTHER" id="PTHR42770:SF16">
    <property type="entry name" value="AMINO ACID PERMEASE"/>
    <property type="match status" value="1"/>
</dbReference>
<evidence type="ECO:0000256" key="1">
    <source>
        <dbReference type="ARBA" id="ARBA00004651"/>
    </source>
</evidence>
<feature type="transmembrane region" description="Helical" evidence="6">
    <location>
        <begin position="12"/>
        <end position="32"/>
    </location>
</feature>
<dbReference type="GO" id="GO:0005886">
    <property type="term" value="C:plasma membrane"/>
    <property type="evidence" value="ECO:0007669"/>
    <property type="project" value="UniProtKB-SubCell"/>
</dbReference>
<evidence type="ECO:0000256" key="5">
    <source>
        <dbReference type="ARBA" id="ARBA00023136"/>
    </source>
</evidence>
<dbReference type="Pfam" id="PF13520">
    <property type="entry name" value="AA_permease_2"/>
    <property type="match status" value="1"/>
</dbReference>
<feature type="transmembrane region" description="Helical" evidence="6">
    <location>
        <begin position="186"/>
        <end position="206"/>
    </location>
</feature>
<feature type="transmembrane region" description="Helical" evidence="6">
    <location>
        <begin position="39"/>
        <end position="59"/>
    </location>
</feature>